<gene>
    <name evidence="1" type="ORF">MPEBLZ_04375</name>
</gene>
<evidence type="ECO:0000313" key="1">
    <source>
        <dbReference type="EMBL" id="KPQ41061.1"/>
    </source>
</evidence>
<protein>
    <submittedName>
        <fullName evidence="1">Uncharacterized protein</fullName>
    </submittedName>
</protein>
<comment type="caution">
    <text evidence="1">The sequence shown here is derived from an EMBL/GenBank/DDBJ whole genome shotgun (WGS) entry which is preliminary data.</text>
</comment>
<proteinExistence type="predicted"/>
<name>A0A0P8CF20_9EURY</name>
<dbReference type="EMBL" id="LKCM01000448">
    <property type="protein sequence ID" value="KPQ41061.1"/>
    <property type="molecule type" value="Genomic_DNA"/>
</dbReference>
<sequence length="72" mass="8566">MNTGNNELMDEYISILLKIDKSMIDFLLSEGQYWRASKKNRVLTQRLKRRGLILKDHRGVWIVNPAFLKLFE</sequence>
<dbReference type="AlphaFoldDB" id="A0A0P8CF20"/>
<reference evidence="1 2" key="1">
    <citation type="submission" date="2015-09" db="EMBL/GenBank/DDBJ databases">
        <title>A metagenomics-based metabolic model of nitrate-dependent anaerobic oxidation of methane by Methanoperedens-like archaea.</title>
        <authorList>
            <person name="Arshad A."/>
            <person name="Speth D.R."/>
            <person name="De Graaf R.M."/>
            <person name="Op Den Camp H.J."/>
            <person name="Jetten M.S."/>
            <person name="Welte C.U."/>
        </authorList>
    </citation>
    <scope>NUCLEOTIDE SEQUENCE [LARGE SCALE GENOMIC DNA]</scope>
</reference>
<dbReference type="Proteomes" id="UP000050360">
    <property type="component" value="Unassembled WGS sequence"/>
</dbReference>
<evidence type="ECO:0000313" key="2">
    <source>
        <dbReference type="Proteomes" id="UP000050360"/>
    </source>
</evidence>
<organism evidence="1 2">
    <name type="scientific">Candidatus Methanoperedens nitratireducens</name>
    <dbReference type="NCBI Taxonomy" id="1392998"/>
    <lineage>
        <taxon>Archaea</taxon>
        <taxon>Methanobacteriati</taxon>
        <taxon>Methanobacteriota</taxon>
        <taxon>Stenosarchaea group</taxon>
        <taxon>Methanomicrobia</taxon>
        <taxon>Methanosarcinales</taxon>
        <taxon>ANME-2 cluster</taxon>
        <taxon>Candidatus Methanoperedentaceae</taxon>
        <taxon>Candidatus Methanoperedens</taxon>
    </lineage>
</organism>
<accession>A0A0P8CF20</accession>